<dbReference type="Proteomes" id="UP000198959">
    <property type="component" value="Unassembled WGS sequence"/>
</dbReference>
<evidence type="ECO:0000313" key="4">
    <source>
        <dbReference type="Proteomes" id="UP000198959"/>
    </source>
</evidence>
<feature type="transmembrane region" description="Helical" evidence="2">
    <location>
        <begin position="144"/>
        <end position="162"/>
    </location>
</feature>
<evidence type="ECO:0008006" key="5">
    <source>
        <dbReference type="Google" id="ProtNLM"/>
    </source>
</evidence>
<feature type="transmembrane region" description="Helical" evidence="2">
    <location>
        <begin position="12"/>
        <end position="30"/>
    </location>
</feature>
<keyword evidence="2" id="KW-1133">Transmembrane helix</keyword>
<feature type="compositionally biased region" description="Low complexity" evidence="1">
    <location>
        <begin position="234"/>
        <end position="244"/>
    </location>
</feature>
<accession>A0A1C6S1C3</accession>
<feature type="transmembrane region" description="Helical" evidence="2">
    <location>
        <begin position="86"/>
        <end position="106"/>
    </location>
</feature>
<name>A0A1C6S1C3_9ACTN</name>
<dbReference type="AlphaFoldDB" id="A0A1C6S1C3"/>
<organism evidence="3 4">
    <name type="scientific">Micromonospora pallida</name>
    <dbReference type="NCBI Taxonomy" id="145854"/>
    <lineage>
        <taxon>Bacteria</taxon>
        <taxon>Bacillati</taxon>
        <taxon>Actinomycetota</taxon>
        <taxon>Actinomycetes</taxon>
        <taxon>Micromonosporales</taxon>
        <taxon>Micromonosporaceae</taxon>
        <taxon>Micromonospora</taxon>
    </lineage>
</organism>
<evidence type="ECO:0000313" key="3">
    <source>
        <dbReference type="EMBL" id="SCL23279.1"/>
    </source>
</evidence>
<evidence type="ECO:0000256" key="1">
    <source>
        <dbReference type="SAM" id="MobiDB-lite"/>
    </source>
</evidence>
<feature type="transmembrane region" description="Helical" evidence="2">
    <location>
        <begin position="56"/>
        <end position="79"/>
    </location>
</feature>
<dbReference type="Pfam" id="PF14329">
    <property type="entry name" value="DUF4386"/>
    <property type="match status" value="1"/>
</dbReference>
<keyword evidence="2" id="KW-0812">Transmembrane</keyword>
<dbReference type="EMBL" id="FMHW01000002">
    <property type="protein sequence ID" value="SCL23279.1"/>
    <property type="molecule type" value="Genomic_DNA"/>
</dbReference>
<gene>
    <name evidence="3" type="ORF">GA0074692_1549</name>
</gene>
<reference evidence="4" key="1">
    <citation type="submission" date="2016-06" db="EMBL/GenBank/DDBJ databases">
        <authorList>
            <person name="Varghese N."/>
            <person name="Submissions Spin"/>
        </authorList>
    </citation>
    <scope>NUCLEOTIDE SEQUENCE [LARGE SCALE GENOMIC DNA]</scope>
    <source>
        <strain evidence="4">DSM 43817</strain>
    </source>
</reference>
<protein>
    <recommendedName>
        <fullName evidence="5">DUF4386 family protein</fullName>
    </recommendedName>
</protein>
<dbReference type="STRING" id="145854.GA0074692_1549"/>
<dbReference type="InterPro" id="IPR025495">
    <property type="entry name" value="DUF4386"/>
</dbReference>
<feature type="region of interest" description="Disordered" evidence="1">
    <location>
        <begin position="234"/>
        <end position="255"/>
    </location>
</feature>
<proteinExistence type="predicted"/>
<sequence length="255" mass="27342">MHDNRLNRLGGTCAILVGVSYVVVTTFFVLDPTQLIHEDKHRLWTELAENGTPRILYYWGYALGAIFAFGAIPAIADLVREKHEGWVRWTTGLAYLSFGVTAVETFRLVTATPLWAADYAGGDETVRTAIVTTDLLLRLDPATWLRFGALGPFFLVVNILALRHGLLSRPLTYVGIALGVLTSTAALGVAFGIGPMVLVSAILGGALAAPIWFVWIGVTLRRGVPRVAAAEPVPVGGAGQPRRAAPARKKEGSNG</sequence>
<keyword evidence="4" id="KW-1185">Reference proteome</keyword>
<feature type="transmembrane region" description="Helical" evidence="2">
    <location>
        <begin position="171"/>
        <end position="191"/>
    </location>
</feature>
<keyword evidence="2" id="KW-0472">Membrane</keyword>
<evidence type="ECO:0000256" key="2">
    <source>
        <dbReference type="SAM" id="Phobius"/>
    </source>
</evidence>
<feature type="transmembrane region" description="Helical" evidence="2">
    <location>
        <begin position="197"/>
        <end position="218"/>
    </location>
</feature>